<name>A0AB39TL55_9ACTN</name>
<protein>
    <recommendedName>
        <fullName evidence="2">Serine/threonine protein kinase</fullName>
    </recommendedName>
</protein>
<evidence type="ECO:0008006" key="2">
    <source>
        <dbReference type="Google" id="ProtNLM"/>
    </source>
</evidence>
<sequence length="160" mass="17027">MALSGLAVVGLGLAAVIWSALSSSSDCRDPRQDCENSETDLPLAEALQHFSLDVPCGTKDLRYAYSVAWNDGFQTLGLRTTTTAECLDTFIAQIAPSTTRLLKPSDPGFPTGTYPNGPYGPVRPDHAYRVITAHRPTRDVTILVDTSASAPVVDAFITGA</sequence>
<gene>
    <name evidence="1" type="ORF">AB2U05_15930</name>
</gene>
<proteinExistence type="predicted"/>
<accession>A0AB39TL55</accession>
<organism evidence="1">
    <name type="scientific">Streptomyces sp. Y1</name>
    <dbReference type="NCBI Taxonomy" id="3238634"/>
    <lineage>
        <taxon>Bacteria</taxon>
        <taxon>Bacillati</taxon>
        <taxon>Actinomycetota</taxon>
        <taxon>Actinomycetes</taxon>
        <taxon>Kitasatosporales</taxon>
        <taxon>Streptomycetaceae</taxon>
        <taxon>Streptomyces</taxon>
    </lineage>
</organism>
<evidence type="ECO:0000313" key="1">
    <source>
        <dbReference type="EMBL" id="XDQ79844.1"/>
    </source>
</evidence>
<reference evidence="1" key="1">
    <citation type="submission" date="2024-07" db="EMBL/GenBank/DDBJ databases">
        <authorList>
            <person name="Yu S.T."/>
        </authorList>
    </citation>
    <scope>NUCLEOTIDE SEQUENCE</scope>
    <source>
        <strain evidence="1">Y1</strain>
    </source>
</reference>
<dbReference type="AlphaFoldDB" id="A0AB39TL55"/>
<dbReference type="EMBL" id="CP163445">
    <property type="protein sequence ID" value="XDQ79844.1"/>
    <property type="molecule type" value="Genomic_DNA"/>
</dbReference>
<dbReference type="RefSeq" id="WP_369183537.1">
    <property type="nucleotide sequence ID" value="NZ_CP163445.1"/>
</dbReference>